<feature type="domain" description="CcmH/CycL/Ccl2/NrfF N-terminal" evidence="8">
    <location>
        <begin position="26"/>
        <end position="129"/>
    </location>
</feature>
<name>A0A2S5T0M7_9BURK</name>
<keyword evidence="7" id="KW-0472">Membrane</keyword>
<reference evidence="9 10" key="1">
    <citation type="submission" date="2018-02" db="EMBL/GenBank/DDBJ databases">
        <title>Reclassifiation of [Polyangium] brachysporum DSM 7029 as Guopingzhaonella breviflexa gen. nov., sp. nov., a member of the family Comamonadaceae.</title>
        <authorList>
            <person name="Tang B."/>
        </authorList>
    </citation>
    <scope>NUCLEOTIDE SEQUENCE [LARGE SCALE GENOMIC DNA]</scope>
    <source>
        <strain evidence="9 10">DSM 15344</strain>
    </source>
</reference>
<dbReference type="InterPro" id="IPR038297">
    <property type="entry name" value="CcmH/CycL/NrfF/Ccl2_sf"/>
</dbReference>
<evidence type="ECO:0000256" key="1">
    <source>
        <dbReference type="ARBA" id="ARBA00010342"/>
    </source>
</evidence>
<evidence type="ECO:0000256" key="2">
    <source>
        <dbReference type="ARBA" id="ARBA00022617"/>
    </source>
</evidence>
<protein>
    <recommendedName>
        <fullName evidence="7">Cytochrome c-type biogenesis protein</fullName>
    </recommendedName>
</protein>
<dbReference type="GO" id="GO:0046872">
    <property type="term" value="F:metal ion binding"/>
    <property type="evidence" value="ECO:0007669"/>
    <property type="project" value="UniProtKB-KW"/>
</dbReference>
<feature type="transmembrane region" description="Helical" evidence="7">
    <location>
        <begin position="101"/>
        <end position="122"/>
    </location>
</feature>
<keyword evidence="5" id="KW-0201">Cytochrome c-type biogenesis</keyword>
<evidence type="ECO:0000256" key="7">
    <source>
        <dbReference type="RuleBase" id="RU364112"/>
    </source>
</evidence>
<keyword evidence="2 7" id="KW-0349">Heme</keyword>
<evidence type="ECO:0000256" key="3">
    <source>
        <dbReference type="ARBA" id="ARBA00022723"/>
    </source>
</evidence>
<organism evidence="9 10">
    <name type="scientific">Caldimonas thermodepolymerans</name>
    <dbReference type="NCBI Taxonomy" id="215580"/>
    <lineage>
        <taxon>Bacteria</taxon>
        <taxon>Pseudomonadati</taxon>
        <taxon>Pseudomonadota</taxon>
        <taxon>Betaproteobacteria</taxon>
        <taxon>Burkholderiales</taxon>
        <taxon>Sphaerotilaceae</taxon>
        <taxon>Caldimonas</taxon>
    </lineage>
</organism>
<evidence type="ECO:0000256" key="6">
    <source>
        <dbReference type="ARBA" id="ARBA00023004"/>
    </source>
</evidence>
<dbReference type="AlphaFoldDB" id="A0A2S5T0M7"/>
<evidence type="ECO:0000256" key="4">
    <source>
        <dbReference type="ARBA" id="ARBA00022729"/>
    </source>
</evidence>
<evidence type="ECO:0000313" key="9">
    <source>
        <dbReference type="EMBL" id="PPE68438.1"/>
    </source>
</evidence>
<dbReference type="RefSeq" id="WP_104358927.1">
    <property type="nucleotide sequence ID" value="NZ_CP064338.1"/>
</dbReference>
<dbReference type="Proteomes" id="UP000239406">
    <property type="component" value="Unassembled WGS sequence"/>
</dbReference>
<keyword evidence="6 7" id="KW-0408">Iron</keyword>
<keyword evidence="4 7" id="KW-0732">Signal</keyword>
<proteinExistence type="inferred from homology"/>
<keyword evidence="3 7" id="KW-0479">Metal-binding</keyword>
<dbReference type="InterPro" id="IPR051263">
    <property type="entry name" value="C-type_cytochrome_biogenesis"/>
</dbReference>
<keyword evidence="7" id="KW-1133">Transmembrane helix</keyword>
<dbReference type="CDD" id="cd16378">
    <property type="entry name" value="CcmH_N"/>
    <property type="match status" value="1"/>
</dbReference>
<dbReference type="InterPro" id="IPR005616">
    <property type="entry name" value="CcmH/CycL/Ccl2/NrfF_N"/>
</dbReference>
<keyword evidence="10" id="KW-1185">Reference proteome</keyword>
<comment type="caution">
    <text evidence="9">The sequence shown here is derived from an EMBL/GenBank/DDBJ whole genome shotgun (WGS) entry which is preliminary data.</text>
</comment>
<dbReference type="EMBL" id="PSNY01000027">
    <property type="protein sequence ID" value="PPE68438.1"/>
    <property type="molecule type" value="Genomic_DNA"/>
</dbReference>
<dbReference type="PANTHER" id="PTHR47870">
    <property type="entry name" value="CYTOCHROME C-TYPE BIOGENESIS PROTEIN CCMH"/>
    <property type="match status" value="1"/>
</dbReference>
<evidence type="ECO:0000259" key="8">
    <source>
        <dbReference type="Pfam" id="PF03918"/>
    </source>
</evidence>
<keyword evidence="7" id="KW-0812">Transmembrane</keyword>
<dbReference type="PROSITE" id="PS51257">
    <property type="entry name" value="PROKAR_LIPOPROTEIN"/>
    <property type="match status" value="1"/>
</dbReference>
<gene>
    <name evidence="9" type="ORF">C1702_17105</name>
</gene>
<accession>A0A2S5T0M7</accession>
<dbReference type="Pfam" id="PF03918">
    <property type="entry name" value="CcmH"/>
    <property type="match status" value="1"/>
</dbReference>
<dbReference type="GO" id="GO:0005886">
    <property type="term" value="C:plasma membrane"/>
    <property type="evidence" value="ECO:0007669"/>
    <property type="project" value="TreeGrafter"/>
</dbReference>
<dbReference type="PANTHER" id="PTHR47870:SF1">
    <property type="entry name" value="CYTOCHROME C-TYPE BIOGENESIS PROTEIN CCMH"/>
    <property type="match status" value="1"/>
</dbReference>
<dbReference type="Gene3D" id="1.10.8.640">
    <property type="entry name" value="Cytochrome C biogenesis protein"/>
    <property type="match status" value="1"/>
</dbReference>
<sequence length="143" mass="15624">MNEWRVLPCIVLLAGCAAGVRAAETGVELEARVMRIAAELRCPVCPNESVAESQAGLARDLREQVRRLLAEGRSEQEVLAYMSARHGDAVRYRPPWSASTWALWAAPSVLLAGGMACLCVALRRRQRLDAARFEPDPGEGAPR</sequence>
<comment type="function">
    <text evidence="7">Possible subunit of a heme lyase.</text>
</comment>
<evidence type="ECO:0000313" key="10">
    <source>
        <dbReference type="Proteomes" id="UP000239406"/>
    </source>
</evidence>
<comment type="similarity">
    <text evidence="1 7">Belongs to the CcmH/CycL/Ccl2/NrfF family.</text>
</comment>
<evidence type="ECO:0000256" key="5">
    <source>
        <dbReference type="ARBA" id="ARBA00022748"/>
    </source>
</evidence>
<dbReference type="GO" id="GO:0017004">
    <property type="term" value="P:cytochrome complex assembly"/>
    <property type="evidence" value="ECO:0007669"/>
    <property type="project" value="UniProtKB-KW"/>
</dbReference>